<accession>A0A2S1SRP6</accession>
<feature type="region of interest" description="Disordered" evidence="2">
    <location>
        <begin position="438"/>
        <end position="577"/>
    </location>
</feature>
<dbReference type="Proteomes" id="UP000244900">
    <property type="component" value="Chromosome"/>
</dbReference>
<dbReference type="PANTHER" id="PTHR12558">
    <property type="entry name" value="CELL DIVISION CYCLE 16,23,27"/>
    <property type="match status" value="1"/>
</dbReference>
<dbReference type="SMART" id="SM00028">
    <property type="entry name" value="TPR"/>
    <property type="match status" value="6"/>
</dbReference>
<reference evidence="3 4" key="1">
    <citation type="submission" date="2018-05" db="EMBL/GenBank/DDBJ databases">
        <title>Complete genome sequence of sponge-derived Streptomyces sp. HNM0039.</title>
        <authorList>
            <person name="Huang X."/>
            <person name="Zhou S."/>
        </authorList>
    </citation>
    <scope>NUCLEOTIDE SEQUENCE [LARGE SCALE GENOMIC DNA]</scope>
    <source>
        <strain evidence="3 4">HNM0039</strain>
    </source>
</reference>
<evidence type="ECO:0000313" key="3">
    <source>
        <dbReference type="EMBL" id="AWI29020.1"/>
    </source>
</evidence>
<dbReference type="InterPro" id="IPR011990">
    <property type="entry name" value="TPR-like_helical_dom_sf"/>
</dbReference>
<dbReference type="AlphaFoldDB" id="A0A2S1SRP6"/>
<name>A0A2S1SRP6_9ACTN</name>
<dbReference type="PANTHER" id="PTHR12558:SF13">
    <property type="entry name" value="CELL DIVISION CYCLE PROTEIN 27 HOMOLOG"/>
    <property type="match status" value="1"/>
</dbReference>
<dbReference type="InterPro" id="IPR019734">
    <property type="entry name" value="TPR_rpt"/>
</dbReference>
<organism evidence="3 4">
    <name type="scientific">Streptomyces tirandamycinicus</name>
    <dbReference type="NCBI Taxonomy" id="2174846"/>
    <lineage>
        <taxon>Bacteria</taxon>
        <taxon>Bacillati</taxon>
        <taxon>Actinomycetota</taxon>
        <taxon>Actinomycetes</taxon>
        <taxon>Kitasatosporales</taxon>
        <taxon>Streptomycetaceae</taxon>
        <taxon>Streptomyces</taxon>
    </lineage>
</organism>
<dbReference type="PROSITE" id="PS50005">
    <property type="entry name" value="TPR"/>
    <property type="match status" value="1"/>
</dbReference>
<dbReference type="KEGG" id="stir:DDW44_09660"/>
<dbReference type="OrthoDB" id="5477158at2"/>
<evidence type="ECO:0000313" key="4">
    <source>
        <dbReference type="Proteomes" id="UP000244900"/>
    </source>
</evidence>
<feature type="compositionally biased region" description="Acidic residues" evidence="2">
    <location>
        <begin position="461"/>
        <end position="474"/>
    </location>
</feature>
<evidence type="ECO:0008006" key="5">
    <source>
        <dbReference type="Google" id="ProtNLM"/>
    </source>
</evidence>
<feature type="compositionally biased region" description="Basic and acidic residues" evidence="2">
    <location>
        <begin position="509"/>
        <end position="553"/>
    </location>
</feature>
<evidence type="ECO:0000256" key="2">
    <source>
        <dbReference type="SAM" id="MobiDB-lite"/>
    </source>
</evidence>
<sequence>MIASLVAGAVAAGIVVVGTVRDDRPPPPAPGPAARTVLAEGPGAALSAGELSALIAAQEHRLAGNAGDHLSWAVLGSAYLAQGALLGDRTDFRRAEKALRRSLEALPGEKGNADAQLGMAALANARRDFAAAKRWAESVRARSPEQWTAYPVLIDAYSGLGSYGVAAKALHTLEELRPRTVQTLLRGSQVQRDNGRYEDAEALADEAVSRSGGRAERASALYRLGELAWERGEPKQAAAYFDTALQLEPGHHPSLAGRGRASAALGRTDDALRDYKAAIERAPMPEYALRAGELYESLGMSGEARAHYEKVRRLAAKARKYGVSEELTLARYEADHGLANAAVQRLAQEWKRGHRSAHVSDALGWALHRAGRTKEGLKYLKRATTPGLRSALSLYHRGEMERSLGQDGPARRHLREALRLNPYFSPLLVPQAKRAVSVLGNPPPGGPVDVEGEPWTTDAELPPEDDETAEDDERAGDGGTREDGERAGDREERSPRGRDGDTSSGPRDSGAHRPRERDSRDTEEAGESREAGEAGEARETGEAGEAGEARDTGETEGTAGDDRPPATTPRGPSPAGG</sequence>
<feature type="compositionally biased region" description="Basic and acidic residues" evidence="2">
    <location>
        <begin position="475"/>
        <end position="501"/>
    </location>
</feature>
<dbReference type="PROSITE" id="PS50293">
    <property type="entry name" value="TPR_REGION"/>
    <property type="match status" value="1"/>
</dbReference>
<gene>
    <name evidence="3" type="ORF">DDW44_09660</name>
</gene>
<keyword evidence="4" id="KW-1185">Reference proteome</keyword>
<protein>
    <recommendedName>
        <fullName evidence="5">Tetratricopeptide repeat protein</fullName>
    </recommendedName>
</protein>
<feature type="repeat" description="TPR" evidence="1">
    <location>
        <begin position="218"/>
        <end position="251"/>
    </location>
</feature>
<evidence type="ECO:0000256" key="1">
    <source>
        <dbReference type="PROSITE-ProRule" id="PRU00339"/>
    </source>
</evidence>
<dbReference type="SUPFAM" id="SSF48452">
    <property type="entry name" value="TPR-like"/>
    <property type="match status" value="2"/>
</dbReference>
<proteinExistence type="predicted"/>
<keyword evidence="1" id="KW-0802">TPR repeat</keyword>
<dbReference type="EMBL" id="CP029188">
    <property type="protein sequence ID" value="AWI29020.1"/>
    <property type="molecule type" value="Genomic_DNA"/>
</dbReference>
<dbReference type="Gene3D" id="1.25.40.10">
    <property type="entry name" value="Tetratricopeptide repeat domain"/>
    <property type="match status" value="3"/>
</dbReference>
<dbReference type="Pfam" id="PF13432">
    <property type="entry name" value="TPR_16"/>
    <property type="match status" value="2"/>
</dbReference>